<comment type="caution">
    <text evidence="1">The sequence shown here is derived from an EMBL/GenBank/DDBJ whole genome shotgun (WGS) entry which is preliminary data.</text>
</comment>
<sequence>MSMVALMLNSYFVSLQAPSKPAFCVGLTGGMDSDAFPKATGLFYFGALICCGSFHKITMWRTCNQSKFPNGAYSFFVSRVQEHGTRMLFVLVHTVLVSTLVES</sequence>
<proteinExistence type="predicted"/>
<accession>A0A9D5D297</accession>
<reference evidence="1" key="1">
    <citation type="submission" date="2021-03" db="EMBL/GenBank/DDBJ databases">
        <authorList>
            <person name="Li Z."/>
            <person name="Yang C."/>
        </authorList>
    </citation>
    <scope>NUCLEOTIDE SEQUENCE</scope>
    <source>
        <strain evidence="1">Dzin_1.0</strain>
        <tissue evidence="1">Leaf</tissue>
    </source>
</reference>
<protein>
    <submittedName>
        <fullName evidence="1">Uncharacterized protein</fullName>
    </submittedName>
</protein>
<dbReference type="OrthoDB" id="689128at2759"/>
<keyword evidence="2" id="KW-1185">Reference proteome</keyword>
<gene>
    <name evidence="1" type="ORF">J5N97_011549</name>
</gene>
<name>A0A9D5D297_9LILI</name>
<dbReference type="Proteomes" id="UP001085076">
    <property type="component" value="Miscellaneous, Linkage group lg02"/>
</dbReference>
<evidence type="ECO:0000313" key="2">
    <source>
        <dbReference type="Proteomes" id="UP001085076"/>
    </source>
</evidence>
<organism evidence="1 2">
    <name type="scientific">Dioscorea zingiberensis</name>
    <dbReference type="NCBI Taxonomy" id="325984"/>
    <lineage>
        <taxon>Eukaryota</taxon>
        <taxon>Viridiplantae</taxon>
        <taxon>Streptophyta</taxon>
        <taxon>Embryophyta</taxon>
        <taxon>Tracheophyta</taxon>
        <taxon>Spermatophyta</taxon>
        <taxon>Magnoliopsida</taxon>
        <taxon>Liliopsida</taxon>
        <taxon>Dioscoreales</taxon>
        <taxon>Dioscoreaceae</taxon>
        <taxon>Dioscorea</taxon>
    </lineage>
</organism>
<evidence type="ECO:0000313" key="1">
    <source>
        <dbReference type="EMBL" id="KAJ0983294.1"/>
    </source>
</evidence>
<dbReference type="AlphaFoldDB" id="A0A9D5D297"/>
<dbReference type="EMBL" id="JAGGNH010000002">
    <property type="protein sequence ID" value="KAJ0983294.1"/>
    <property type="molecule type" value="Genomic_DNA"/>
</dbReference>
<reference evidence="1" key="2">
    <citation type="journal article" date="2022" name="Hortic Res">
        <title>The genome of Dioscorea zingiberensis sheds light on the biosynthesis, origin and evolution of the medicinally important diosgenin saponins.</title>
        <authorList>
            <person name="Li Y."/>
            <person name="Tan C."/>
            <person name="Li Z."/>
            <person name="Guo J."/>
            <person name="Li S."/>
            <person name="Chen X."/>
            <person name="Wang C."/>
            <person name="Dai X."/>
            <person name="Yang H."/>
            <person name="Song W."/>
            <person name="Hou L."/>
            <person name="Xu J."/>
            <person name="Tong Z."/>
            <person name="Xu A."/>
            <person name="Yuan X."/>
            <person name="Wang W."/>
            <person name="Yang Q."/>
            <person name="Chen L."/>
            <person name="Sun Z."/>
            <person name="Wang K."/>
            <person name="Pan B."/>
            <person name="Chen J."/>
            <person name="Bao Y."/>
            <person name="Liu F."/>
            <person name="Qi X."/>
            <person name="Gang D.R."/>
            <person name="Wen J."/>
            <person name="Li J."/>
        </authorList>
    </citation>
    <scope>NUCLEOTIDE SEQUENCE</scope>
    <source>
        <strain evidence="1">Dzin_1.0</strain>
    </source>
</reference>